<sequence>MSAPSTRPPATARATTTDGGRLMSEAPARDAIRRPLLVGTMLRILRDAPYPLQSASAIQTLSETLPLTEFELSANDSGIRRFETGVRFEISHARAIGWIERTGGWALTDAGRDALARASSDAELMTALNRQHGARQRARRQTRASQAADTKFDTLRTALDLLEPGLWTSYGDLAQLTGLANQNVGTWMSETDHPAVFRVLTSDGTVSDGFRWSDPHRSDDPRELLVAEGLEFDDAGRASQSARLTSYDLRELLSESTEPATRRAWLVRGNNVNGKNLVPTWIARGSVSVAASQIRALTLPLGRTEIVAVVEEDYAQKSYNTRNEKVTELDLFVNRIQVGDLVIANDGGSFHIGDITGEVASVQSSDDRSNLRRTVQWRNPARPVDLTDLPAGLKPKLSSQHTVVDLTSELAALAALVAPDAAEAKKAAKAAPVALVLRDATDELADVLLVDRAWVQSCVDLLRDRRQIVFYGPPGTGKTYLAQAIAQHLTDESAVKLVQFHPAYSYEDFFEGYRPVAPKDGSAAVGFALTPGPFRRLVDAARENPSTPYVLIVDEINRANLAKVFGELYFLLEYRDRAIDLLYSTGDEAGFTMPSNVFIIGTMNTADRSIALVDAAMRRRFAFKALHPSVEPTRSMLRRWLAERDLPGTTADVLDHLNALIQDEDFRIGPSYFMRADVYRDGGLETAWETSILPLLEEHHYGEGIDVLARYSLRAIRTRLAQQTPATATADDAADIDAPTGDLTP</sequence>
<dbReference type="InterPro" id="IPR003593">
    <property type="entry name" value="AAA+_ATPase"/>
</dbReference>
<dbReference type="GO" id="GO:0005524">
    <property type="term" value="F:ATP binding"/>
    <property type="evidence" value="ECO:0007669"/>
    <property type="project" value="InterPro"/>
</dbReference>
<dbReference type="Gene3D" id="3.40.50.300">
    <property type="entry name" value="P-loop containing nucleotide triphosphate hydrolases"/>
    <property type="match status" value="1"/>
</dbReference>
<protein>
    <submittedName>
        <fullName evidence="3">AAA family ATPase</fullName>
    </submittedName>
</protein>
<organism evidence="3 4">
    <name type="scientific">Cellulomonas triticagri</name>
    <dbReference type="NCBI Taxonomy" id="2483352"/>
    <lineage>
        <taxon>Bacteria</taxon>
        <taxon>Bacillati</taxon>
        <taxon>Actinomycetota</taxon>
        <taxon>Actinomycetes</taxon>
        <taxon>Micrococcales</taxon>
        <taxon>Cellulomonadaceae</taxon>
        <taxon>Cellulomonas</taxon>
    </lineage>
</organism>
<gene>
    <name evidence="3" type="ORF">EBM89_00625</name>
</gene>
<feature type="region of interest" description="Disordered" evidence="1">
    <location>
        <begin position="1"/>
        <end position="21"/>
    </location>
</feature>
<keyword evidence="4" id="KW-1185">Reference proteome</keyword>
<dbReference type="InterPro" id="IPR052934">
    <property type="entry name" value="Methyl-DNA_Rec/Restrict_Enz"/>
</dbReference>
<dbReference type="AlphaFoldDB" id="A0A3M2JR26"/>
<dbReference type="Pfam" id="PF07728">
    <property type="entry name" value="AAA_5"/>
    <property type="match status" value="1"/>
</dbReference>
<feature type="domain" description="AAA+ ATPase" evidence="2">
    <location>
        <begin position="464"/>
        <end position="631"/>
    </location>
</feature>
<reference evidence="3 4" key="1">
    <citation type="submission" date="2018-10" db="EMBL/GenBank/DDBJ databases">
        <title>Isolation, diversity and antifungal activity of actinobacteria from wheat.</title>
        <authorList>
            <person name="Han C."/>
        </authorList>
    </citation>
    <scope>NUCLEOTIDE SEQUENCE [LARGE SCALE GENOMIC DNA]</scope>
    <source>
        <strain evidence="3 4">NEAU-YY56</strain>
    </source>
</reference>
<dbReference type="Proteomes" id="UP000269289">
    <property type="component" value="Unassembled WGS sequence"/>
</dbReference>
<accession>A0A3M2JR26</accession>
<feature type="compositionally biased region" description="Low complexity" evidence="1">
    <location>
        <begin position="1"/>
        <end position="17"/>
    </location>
</feature>
<dbReference type="InterPro" id="IPR011704">
    <property type="entry name" value="ATPase_dyneun-rel_AAA"/>
</dbReference>
<dbReference type="Gene3D" id="1.10.10.10">
    <property type="entry name" value="Winged helix-like DNA-binding domain superfamily/Winged helix DNA-binding domain"/>
    <property type="match status" value="1"/>
</dbReference>
<dbReference type="CDD" id="cd00009">
    <property type="entry name" value="AAA"/>
    <property type="match status" value="1"/>
</dbReference>
<dbReference type="GO" id="GO:0016887">
    <property type="term" value="F:ATP hydrolysis activity"/>
    <property type="evidence" value="ECO:0007669"/>
    <property type="project" value="InterPro"/>
</dbReference>
<comment type="caution">
    <text evidence="3">The sequence shown here is derived from an EMBL/GenBank/DDBJ whole genome shotgun (WGS) entry which is preliminary data.</text>
</comment>
<proteinExistence type="predicted"/>
<evidence type="ECO:0000313" key="3">
    <source>
        <dbReference type="EMBL" id="RMI14300.1"/>
    </source>
</evidence>
<feature type="region of interest" description="Disordered" evidence="1">
    <location>
        <begin position="724"/>
        <end position="745"/>
    </location>
</feature>
<evidence type="ECO:0000313" key="4">
    <source>
        <dbReference type="Proteomes" id="UP000269289"/>
    </source>
</evidence>
<evidence type="ECO:0000256" key="1">
    <source>
        <dbReference type="SAM" id="MobiDB-lite"/>
    </source>
</evidence>
<name>A0A3M2JR26_9CELL</name>
<dbReference type="EMBL" id="RFFI01000002">
    <property type="protein sequence ID" value="RMI14300.1"/>
    <property type="molecule type" value="Genomic_DNA"/>
</dbReference>
<dbReference type="SUPFAM" id="SSF52540">
    <property type="entry name" value="P-loop containing nucleoside triphosphate hydrolases"/>
    <property type="match status" value="1"/>
</dbReference>
<dbReference type="InterPro" id="IPR027417">
    <property type="entry name" value="P-loop_NTPase"/>
</dbReference>
<dbReference type="InterPro" id="IPR036388">
    <property type="entry name" value="WH-like_DNA-bd_sf"/>
</dbReference>
<evidence type="ECO:0000259" key="2">
    <source>
        <dbReference type="SMART" id="SM00382"/>
    </source>
</evidence>
<dbReference type="PANTHER" id="PTHR37291">
    <property type="entry name" value="5-METHYLCYTOSINE-SPECIFIC RESTRICTION ENZYME B"/>
    <property type="match status" value="1"/>
</dbReference>
<dbReference type="SMART" id="SM00382">
    <property type="entry name" value="AAA"/>
    <property type="match status" value="1"/>
</dbReference>
<dbReference type="PANTHER" id="PTHR37291:SF1">
    <property type="entry name" value="TYPE IV METHYL-DIRECTED RESTRICTION ENZYME ECOKMCRB SUBUNIT"/>
    <property type="match status" value="1"/>
</dbReference>